<dbReference type="SUPFAM" id="SSF51430">
    <property type="entry name" value="NAD(P)-linked oxidoreductase"/>
    <property type="match status" value="1"/>
</dbReference>
<organism evidence="8 9">
    <name type="scientific">Virgisporangium aliadipatigenens</name>
    <dbReference type="NCBI Taxonomy" id="741659"/>
    <lineage>
        <taxon>Bacteria</taxon>
        <taxon>Bacillati</taxon>
        <taxon>Actinomycetota</taxon>
        <taxon>Actinomycetes</taxon>
        <taxon>Micromonosporales</taxon>
        <taxon>Micromonosporaceae</taxon>
        <taxon>Virgisporangium</taxon>
    </lineage>
</organism>
<keyword evidence="2" id="KW-0521">NADP</keyword>
<keyword evidence="9" id="KW-1185">Reference proteome</keyword>
<protein>
    <submittedName>
        <fullName evidence="8">Putative oxidoreductase</fullName>
    </submittedName>
</protein>
<comment type="caution">
    <text evidence="8">The sequence shown here is derived from an EMBL/GenBank/DDBJ whole genome shotgun (WGS) entry which is preliminary data.</text>
</comment>
<sequence length="255" mass="28351">MTRTVEIKGGTIPLVGFGTWQLSGETAYEATRHALEVGYRHIDTATMYRNEDQVGRALRDSGVPRDEVFITTKFYFDRIGEERKVIEASLAALGVEHVDLWLVHWPPRNDGESVAIWNEFRAARDAGLTRSIGVSNYSLAQIDELVEATGEAPAVNQVPWSPAKHDAAFLAQSRERGVVIEGYSPLNDSDLSDPVFVSIAEKHGVSPAQVILRWHLEHDIVVLPRSSRKERVESNFALDFSLDSDDVARIDALGK</sequence>
<dbReference type="GO" id="GO:0016616">
    <property type="term" value="F:oxidoreductase activity, acting on the CH-OH group of donors, NAD or NADP as acceptor"/>
    <property type="evidence" value="ECO:0007669"/>
    <property type="project" value="UniProtKB-ARBA"/>
</dbReference>
<feature type="active site" description="Proton donor" evidence="4">
    <location>
        <position position="48"/>
    </location>
</feature>
<evidence type="ECO:0000256" key="3">
    <source>
        <dbReference type="ARBA" id="ARBA00023002"/>
    </source>
</evidence>
<dbReference type="PANTHER" id="PTHR43827:SF3">
    <property type="entry name" value="NADP-DEPENDENT OXIDOREDUCTASE DOMAIN-CONTAINING PROTEIN"/>
    <property type="match status" value="1"/>
</dbReference>
<evidence type="ECO:0000256" key="1">
    <source>
        <dbReference type="ARBA" id="ARBA00007905"/>
    </source>
</evidence>
<dbReference type="PROSITE" id="PS00798">
    <property type="entry name" value="ALDOKETO_REDUCTASE_1"/>
    <property type="match status" value="1"/>
</dbReference>
<evidence type="ECO:0000313" key="9">
    <source>
        <dbReference type="Proteomes" id="UP000619260"/>
    </source>
</evidence>
<proteinExistence type="inferred from homology"/>
<dbReference type="EMBL" id="BOPF01000032">
    <property type="protein sequence ID" value="GIJ49971.1"/>
    <property type="molecule type" value="Genomic_DNA"/>
</dbReference>
<dbReference type="Gene3D" id="3.20.20.100">
    <property type="entry name" value="NADP-dependent oxidoreductase domain"/>
    <property type="match status" value="1"/>
</dbReference>
<dbReference type="RefSeq" id="WP_203903423.1">
    <property type="nucleotide sequence ID" value="NZ_BOPF01000032.1"/>
</dbReference>
<dbReference type="Proteomes" id="UP000619260">
    <property type="component" value="Unassembled WGS sequence"/>
</dbReference>
<dbReference type="InterPro" id="IPR020471">
    <property type="entry name" value="AKR"/>
</dbReference>
<evidence type="ECO:0000259" key="7">
    <source>
        <dbReference type="Pfam" id="PF00248"/>
    </source>
</evidence>
<dbReference type="PRINTS" id="PR00069">
    <property type="entry name" value="ALDKETRDTASE"/>
</dbReference>
<dbReference type="AlphaFoldDB" id="A0A8J3YUD7"/>
<comment type="similarity">
    <text evidence="1">Belongs to the aldo/keto reductase family.</text>
</comment>
<keyword evidence="3" id="KW-0560">Oxidoreductase</keyword>
<reference evidence="8" key="1">
    <citation type="submission" date="2021-01" db="EMBL/GenBank/DDBJ databases">
        <title>Whole genome shotgun sequence of Virgisporangium aliadipatigenens NBRC 105644.</title>
        <authorList>
            <person name="Komaki H."/>
            <person name="Tamura T."/>
        </authorList>
    </citation>
    <scope>NUCLEOTIDE SEQUENCE</scope>
    <source>
        <strain evidence="8">NBRC 105644</strain>
    </source>
</reference>
<dbReference type="PANTHER" id="PTHR43827">
    <property type="entry name" value="2,5-DIKETO-D-GLUCONIC ACID REDUCTASE"/>
    <property type="match status" value="1"/>
</dbReference>
<evidence type="ECO:0000256" key="6">
    <source>
        <dbReference type="PIRSR" id="PIRSR000097-3"/>
    </source>
</evidence>
<dbReference type="InterPro" id="IPR018170">
    <property type="entry name" value="Aldo/ket_reductase_CS"/>
</dbReference>
<accession>A0A8J3YUD7</accession>
<dbReference type="PROSITE" id="PS00062">
    <property type="entry name" value="ALDOKETO_REDUCTASE_2"/>
    <property type="match status" value="1"/>
</dbReference>
<dbReference type="FunFam" id="3.20.20.100:FF:000002">
    <property type="entry name" value="2,5-diketo-D-gluconic acid reductase A"/>
    <property type="match status" value="1"/>
</dbReference>
<gene>
    <name evidence="8" type="ORF">Val02_68570</name>
</gene>
<feature type="domain" description="NADP-dependent oxidoreductase" evidence="7">
    <location>
        <begin position="15"/>
        <end position="253"/>
    </location>
</feature>
<evidence type="ECO:0000256" key="4">
    <source>
        <dbReference type="PIRSR" id="PIRSR000097-1"/>
    </source>
</evidence>
<dbReference type="InterPro" id="IPR023210">
    <property type="entry name" value="NADP_OxRdtase_dom"/>
</dbReference>
<feature type="binding site" evidence="5">
    <location>
        <position position="104"/>
    </location>
    <ligand>
        <name>substrate</name>
    </ligand>
</feature>
<evidence type="ECO:0000313" key="8">
    <source>
        <dbReference type="EMBL" id="GIJ49971.1"/>
    </source>
</evidence>
<dbReference type="CDD" id="cd19071">
    <property type="entry name" value="AKR_AKR1-5-like"/>
    <property type="match status" value="1"/>
</dbReference>
<name>A0A8J3YUD7_9ACTN</name>
<dbReference type="InterPro" id="IPR036812">
    <property type="entry name" value="NAD(P)_OxRdtase_dom_sf"/>
</dbReference>
<evidence type="ECO:0000256" key="2">
    <source>
        <dbReference type="ARBA" id="ARBA00022857"/>
    </source>
</evidence>
<dbReference type="Pfam" id="PF00248">
    <property type="entry name" value="Aldo_ket_red"/>
    <property type="match status" value="1"/>
</dbReference>
<dbReference type="PIRSF" id="PIRSF000097">
    <property type="entry name" value="AKR"/>
    <property type="match status" value="1"/>
</dbReference>
<evidence type="ECO:0000256" key="5">
    <source>
        <dbReference type="PIRSR" id="PIRSR000097-2"/>
    </source>
</evidence>
<feature type="site" description="Lowers pKa of active site Tyr" evidence="6">
    <location>
        <position position="73"/>
    </location>
</feature>